<keyword evidence="4" id="KW-0479">Metal-binding</keyword>
<dbReference type="OrthoDB" id="1658288at2759"/>
<name>S8AGJ7_DACHA</name>
<dbReference type="AlphaFoldDB" id="S8AGJ7"/>
<evidence type="ECO:0000256" key="3">
    <source>
        <dbReference type="ARBA" id="ARBA00011906"/>
    </source>
</evidence>
<dbReference type="Proteomes" id="UP000015100">
    <property type="component" value="Unassembled WGS sequence"/>
</dbReference>
<evidence type="ECO:0000256" key="8">
    <source>
        <dbReference type="ARBA" id="ARBA00023101"/>
    </source>
</evidence>
<dbReference type="GO" id="GO:0004503">
    <property type="term" value="F:tyrosinase activity"/>
    <property type="evidence" value="ECO:0007669"/>
    <property type="project" value="UniProtKB-EC"/>
</dbReference>
<evidence type="ECO:0000313" key="13">
    <source>
        <dbReference type="Proteomes" id="UP000015100"/>
    </source>
</evidence>
<comment type="caution">
    <text evidence="12">The sequence shown here is derived from an EMBL/GenBank/DDBJ whole genome shotgun (WGS) entry which is preliminary data.</text>
</comment>
<dbReference type="Pfam" id="PF00264">
    <property type="entry name" value="Tyrosinase"/>
    <property type="match status" value="1"/>
</dbReference>
<dbReference type="OMA" id="FENATMH"/>
<evidence type="ECO:0000256" key="2">
    <source>
        <dbReference type="ARBA" id="ARBA00009928"/>
    </source>
</evidence>
<keyword evidence="7" id="KW-0503">Monooxygenase</keyword>
<dbReference type="PANTHER" id="PTHR11474">
    <property type="entry name" value="TYROSINASE FAMILY MEMBER"/>
    <property type="match status" value="1"/>
</dbReference>
<dbReference type="PROSITE" id="PS00498">
    <property type="entry name" value="TYROSINASE_2"/>
    <property type="match status" value="1"/>
</dbReference>
<evidence type="ECO:0000256" key="1">
    <source>
        <dbReference type="ARBA" id="ARBA00001973"/>
    </source>
</evidence>
<comment type="cofactor">
    <cofactor evidence="1">
        <name>Cu(2+)</name>
        <dbReference type="ChEBI" id="CHEBI:29036"/>
    </cofactor>
</comment>
<dbReference type="Gene3D" id="1.10.1280.10">
    <property type="entry name" value="Di-copper center containing domain from catechol oxidase"/>
    <property type="match status" value="1"/>
</dbReference>
<sequence>MTAVIEPVAAYPFQKDIERFLHGAEQRLHIRAQAVLYVGTCRTFGDRVRAGDTCAAAAKRNQITTQALLLNNRILANNCANLPRYQNYIICKSVVSPTTTAKTTAQPATTAAPAPVATTTTVDGIQDGTCVDRQNINTMQRSQPDVFNMLILALAQMQSSNTSNPLSFYQLGGIHGAPYVPWPNSKTTGGNRYVGYCTHTSGLFSSWHRPYMLLFERTLYDLAKGIANQFPASNRARYVAAAKNLRFPYWDWADATARGTLPAIVKQPTISVVTPTGTKTISNPFYTYKFKTGENSIFASSNTVKGATTVVRGSNAEAAIKQDFPSIGDGLYDALVSVSGYNNANRLIENVHNTIHNDVGGMMLVIDYSAFDPLFWLHHTNVDRVFAMWQAANPNVRMTNQVMKYDTFMRNAGMTDTATTPLYPFKHSNGAYWTSNDVASVRTMWNYGYGYPEVPCSRKSNTDTQLDAFTTSQINTKYQALNISPQSRVKRTSTDVTITKWNADIVIDVSELSGSYAIYIFWGEPPSDPAQWGCSDQRIGQMAIFGMDGRKMPSSIATGSVPLTPFLQQKGVTGNDTEIDNLLAANLVWKVYNNGQDVPVTSLPTLKIGVTNTQVVIPNDMTKKPRFGKLRLRPKVTRKKNCGVKVPTELSRPKLLDGQETTVPGALANITVASNSTQEVVTTTIWVRPSATPAPAPVPNPEPESLLGYYFF</sequence>
<keyword evidence="5" id="KW-0560">Oxidoreductase</keyword>
<feature type="domain" description="Tyrosinase copper-binding" evidence="11">
    <location>
        <begin position="372"/>
        <end position="383"/>
    </location>
</feature>
<dbReference type="GO" id="GO:0046872">
    <property type="term" value="F:metal ion binding"/>
    <property type="evidence" value="ECO:0007669"/>
    <property type="project" value="UniProtKB-KW"/>
</dbReference>
<reference evidence="12 13" key="1">
    <citation type="journal article" date="2013" name="PLoS Genet.">
        <title>Genomic mechanisms accounting for the adaptation to parasitism in nematode-trapping fungi.</title>
        <authorList>
            <person name="Meerupati T."/>
            <person name="Andersson K.M."/>
            <person name="Friman E."/>
            <person name="Kumar D."/>
            <person name="Tunlid A."/>
            <person name="Ahren D."/>
        </authorList>
    </citation>
    <scope>NUCLEOTIDE SEQUENCE [LARGE SCALE GENOMIC DNA]</scope>
    <source>
        <strain evidence="12 13">CBS 200.50</strain>
    </source>
</reference>
<evidence type="ECO:0000256" key="9">
    <source>
        <dbReference type="ARBA" id="ARBA00048233"/>
    </source>
</evidence>
<keyword evidence="6" id="KW-0186">Copper</keyword>
<evidence type="ECO:0000259" key="11">
    <source>
        <dbReference type="PROSITE" id="PS00498"/>
    </source>
</evidence>
<comment type="similarity">
    <text evidence="2">Belongs to the tyrosinase family.</text>
</comment>
<keyword evidence="8" id="KW-0470">Melanin biosynthesis</keyword>
<organism evidence="12 13">
    <name type="scientific">Dactylellina haptotyla (strain CBS 200.50)</name>
    <name type="common">Nematode-trapping fungus</name>
    <name type="synonym">Monacrosporium haptotylum</name>
    <dbReference type="NCBI Taxonomy" id="1284197"/>
    <lineage>
        <taxon>Eukaryota</taxon>
        <taxon>Fungi</taxon>
        <taxon>Dikarya</taxon>
        <taxon>Ascomycota</taxon>
        <taxon>Pezizomycotina</taxon>
        <taxon>Orbiliomycetes</taxon>
        <taxon>Orbiliales</taxon>
        <taxon>Orbiliaceae</taxon>
        <taxon>Dactylellina</taxon>
    </lineage>
</organism>
<evidence type="ECO:0000256" key="5">
    <source>
        <dbReference type="ARBA" id="ARBA00023002"/>
    </source>
</evidence>
<gene>
    <name evidence="12" type="ORF">H072_5928</name>
</gene>
<evidence type="ECO:0000256" key="7">
    <source>
        <dbReference type="ARBA" id="ARBA00023033"/>
    </source>
</evidence>
<dbReference type="EMBL" id="AQGS01000432">
    <property type="protein sequence ID" value="EPS40266.1"/>
    <property type="molecule type" value="Genomic_DNA"/>
</dbReference>
<evidence type="ECO:0000256" key="4">
    <source>
        <dbReference type="ARBA" id="ARBA00022723"/>
    </source>
</evidence>
<dbReference type="InterPro" id="IPR008922">
    <property type="entry name" value="Di-copper_centre_dom_sf"/>
</dbReference>
<evidence type="ECO:0000256" key="10">
    <source>
        <dbReference type="ARBA" id="ARBA00048881"/>
    </source>
</evidence>
<evidence type="ECO:0000256" key="6">
    <source>
        <dbReference type="ARBA" id="ARBA00023008"/>
    </source>
</evidence>
<dbReference type="Pfam" id="PF18132">
    <property type="entry name" value="Tyrosinase_C"/>
    <property type="match status" value="1"/>
</dbReference>
<keyword evidence="13" id="KW-1185">Reference proteome</keyword>
<dbReference type="PANTHER" id="PTHR11474:SF76">
    <property type="entry name" value="SHKT DOMAIN-CONTAINING PROTEIN"/>
    <property type="match status" value="1"/>
</dbReference>
<dbReference type="InterPro" id="IPR041640">
    <property type="entry name" value="Tyrosinase_C"/>
</dbReference>
<proteinExistence type="inferred from homology"/>
<comment type="catalytic activity">
    <reaction evidence="10">
        <text>L-tyrosine + O2 = L-dopaquinone + H2O</text>
        <dbReference type="Rhea" id="RHEA:18117"/>
        <dbReference type="ChEBI" id="CHEBI:15377"/>
        <dbReference type="ChEBI" id="CHEBI:15379"/>
        <dbReference type="ChEBI" id="CHEBI:57924"/>
        <dbReference type="ChEBI" id="CHEBI:58315"/>
        <dbReference type="EC" id="1.14.18.1"/>
    </reaction>
</comment>
<accession>S8AGJ7</accession>
<dbReference type="SUPFAM" id="SSF48056">
    <property type="entry name" value="Di-copper centre-containing domain"/>
    <property type="match status" value="1"/>
</dbReference>
<reference evidence="13" key="2">
    <citation type="submission" date="2013-04" db="EMBL/GenBank/DDBJ databases">
        <title>Genomic mechanisms accounting for the adaptation to parasitism in nematode-trapping fungi.</title>
        <authorList>
            <person name="Ahren D.G."/>
        </authorList>
    </citation>
    <scope>NUCLEOTIDE SEQUENCE [LARGE SCALE GENOMIC DNA]</scope>
    <source>
        <strain evidence="13">CBS 200.50</strain>
    </source>
</reference>
<dbReference type="eggNOG" id="ENOG502R1BY">
    <property type="taxonomic scope" value="Eukaryota"/>
</dbReference>
<dbReference type="EC" id="1.14.18.1" evidence="3"/>
<protein>
    <recommendedName>
        <fullName evidence="3">tyrosinase</fullName>
        <ecNumber evidence="3">1.14.18.1</ecNumber>
    </recommendedName>
</protein>
<dbReference type="InterPro" id="IPR002227">
    <property type="entry name" value="Tyrosinase_Cu-bd"/>
</dbReference>
<comment type="catalytic activity">
    <reaction evidence="9">
        <text>2 L-dopa + O2 = 2 L-dopaquinone + 2 H2O</text>
        <dbReference type="Rhea" id="RHEA:34287"/>
        <dbReference type="ChEBI" id="CHEBI:15377"/>
        <dbReference type="ChEBI" id="CHEBI:15379"/>
        <dbReference type="ChEBI" id="CHEBI:57504"/>
        <dbReference type="ChEBI" id="CHEBI:57924"/>
        <dbReference type="EC" id="1.14.18.1"/>
    </reaction>
</comment>
<evidence type="ECO:0000313" key="12">
    <source>
        <dbReference type="EMBL" id="EPS40266.1"/>
    </source>
</evidence>
<dbReference type="STRING" id="1284197.S8AGJ7"/>
<dbReference type="PRINTS" id="PR00092">
    <property type="entry name" value="TYROSINASE"/>
</dbReference>
<dbReference type="InterPro" id="IPR050316">
    <property type="entry name" value="Tyrosinase/Hemocyanin"/>
</dbReference>
<dbReference type="GO" id="GO:0042438">
    <property type="term" value="P:melanin biosynthetic process"/>
    <property type="evidence" value="ECO:0007669"/>
    <property type="project" value="UniProtKB-KW"/>
</dbReference>
<dbReference type="HOGENOM" id="CLU_013691_0_0_1"/>